<evidence type="ECO:0000256" key="2">
    <source>
        <dbReference type="SAM" id="MobiDB-lite"/>
    </source>
</evidence>
<feature type="region of interest" description="Disordered" evidence="2">
    <location>
        <begin position="64"/>
        <end position="120"/>
    </location>
</feature>
<feature type="domain" description="Impact N-terminal" evidence="3">
    <location>
        <begin position="272"/>
        <end position="385"/>
    </location>
</feature>
<proteinExistence type="inferred from homology"/>
<feature type="region of interest" description="Disordered" evidence="2">
    <location>
        <begin position="453"/>
        <end position="479"/>
    </location>
</feature>
<dbReference type="InterPro" id="IPR029063">
    <property type="entry name" value="SAM-dependent_MTases_sf"/>
</dbReference>
<dbReference type="Pfam" id="PF01205">
    <property type="entry name" value="Impact_N"/>
    <property type="match status" value="1"/>
</dbReference>
<dbReference type="EMBL" id="WVTB01000066">
    <property type="protein sequence ID" value="KAF3801686.1"/>
    <property type="molecule type" value="Genomic_DNA"/>
</dbReference>
<reference evidence="4" key="1">
    <citation type="journal article" date="2020" name="Phytopathology">
        <title>Genome sequence and comparative analysis of Colletotrichum gloeosporioides isolated from Liriodendron leaves.</title>
        <authorList>
            <person name="Fu F.F."/>
            <person name="Hao Z."/>
            <person name="Wang P."/>
            <person name="Lu Y."/>
            <person name="Xue L.J."/>
            <person name="Wei G."/>
            <person name="Tian Y."/>
            <person name="Baishi H."/>
            <person name="Xu H."/>
            <person name="Shi J."/>
            <person name="Cheng T."/>
            <person name="Wang G."/>
            <person name="Yi Y."/>
            <person name="Chen J."/>
        </authorList>
    </citation>
    <scope>NUCLEOTIDE SEQUENCE</scope>
    <source>
        <strain evidence="4">Lc1</strain>
    </source>
</reference>
<gene>
    <name evidence="4" type="ORF">GCG54_00014902</name>
</gene>
<comment type="caution">
    <text evidence="4">The sequence shown here is derived from an EMBL/GenBank/DDBJ whole genome shotgun (WGS) entry which is preliminary data.</text>
</comment>
<feature type="compositionally biased region" description="Low complexity" evidence="2">
    <location>
        <begin position="102"/>
        <end position="119"/>
    </location>
</feature>
<evidence type="ECO:0000313" key="4">
    <source>
        <dbReference type="EMBL" id="KAF3801686.1"/>
    </source>
</evidence>
<dbReference type="AlphaFoldDB" id="A0A8H4CCZ1"/>
<dbReference type="GO" id="GO:0006446">
    <property type="term" value="P:regulation of translational initiation"/>
    <property type="evidence" value="ECO:0007669"/>
    <property type="project" value="TreeGrafter"/>
</dbReference>
<comment type="similarity">
    <text evidence="1">Belongs to the IMPACT family.</text>
</comment>
<protein>
    <submittedName>
        <fullName evidence="4">Protein IMPACT</fullName>
    </submittedName>
</protein>
<feature type="non-terminal residue" evidence="4">
    <location>
        <position position="894"/>
    </location>
</feature>
<evidence type="ECO:0000313" key="5">
    <source>
        <dbReference type="Proteomes" id="UP000613401"/>
    </source>
</evidence>
<dbReference type="PANTHER" id="PTHR16301:SF4">
    <property type="entry name" value="IMPACT N-TERMINAL DOMAIN-CONTAINING PROTEIN"/>
    <property type="match status" value="1"/>
</dbReference>
<dbReference type="Proteomes" id="UP000613401">
    <property type="component" value="Unassembled WGS sequence"/>
</dbReference>
<dbReference type="InterPro" id="IPR036956">
    <property type="entry name" value="Impact_N_sf"/>
</dbReference>
<evidence type="ECO:0000259" key="3">
    <source>
        <dbReference type="Pfam" id="PF01205"/>
    </source>
</evidence>
<dbReference type="Gene3D" id="3.40.50.150">
    <property type="entry name" value="Vaccinia Virus protein VP39"/>
    <property type="match status" value="1"/>
</dbReference>
<dbReference type="InterPro" id="IPR023582">
    <property type="entry name" value="Impact"/>
</dbReference>
<sequence length="894" mass="97427">DFRMASQQDLQDLLRLITARKVPMMTAMSQVKALQAVNLRSIQQIADALPDVVEGALGDSKTARSVQSACKSHLKRPSNKRAGDAPTNRPDRKRPKIDPGASTSIESKQQSIESEQQSTGLEDALALPVITDEQGIEGVSIYTNRAPVMLAFAIELLRFTMPEQPLSSRLSLAQAVVSVNSRFKAASLGLNDSIPEGASWGEGQPKVTVMGRSITVLKRGDYHARSVHQVAVPTAIATVNARLTMNTPSQMSVDKSITGSSRWTTSTQVTLKSSTFVARVSTLEQPSQVSSVLHSLLTSEPSLQTATHNAWGYRVCQGDQDGGGNGGTREGCEDDGETGCGEFILRLMRETGATGVIVVLTRWYGGEMLGPDRWRLMRTCVIEALSDRLRLFRSSAEHDGAAVWALDLQHVASNPVGNSNSSQDHDGCDRSVVGVAIHRPESARAYLLKSFASGPSSEGNSKGGKTGSKSRHTFKKESEAELRQNLGKLLGALRLLFESWAPQISPQEMDRRAWQFYVRVRPDVESGPSGWGAKGWLNLNSILQLRYQERPFAPARSSHATTPKSITNDLETADAIFRSRKTSLLACGIVALGMGVYVSTMLTSCWLSSGCQGPEPATDAFPPGQIAVFTEESARRFDEYLDGSEWMMGITSLRQKLAAEASGHVLEVAIGTGRNLPFYNWNHVVQQPESAPMDDQKKGITTPAPILSFTGVDISKEMLTVALDKVSEAVPDLKGVAPSIETQQLTQDGCSVFSYLSDRLRLFRSDVHNFVPAPIQGKAETAKYDTVVQTFGLCSVRDPETVVRTLASMVKPNTGKIILVEHGRGSWGIVNGLLDRSAPAHFQKYGCWWNRDIAEIVHHAAESTPGLEVVKIERPYLTQLGTTLWIELRVKNTC</sequence>
<dbReference type="SUPFAM" id="SSF54211">
    <property type="entry name" value="Ribosomal protein S5 domain 2-like"/>
    <property type="match status" value="1"/>
</dbReference>
<name>A0A8H4CCZ1_COLGL</name>
<dbReference type="Gene3D" id="3.30.230.30">
    <property type="entry name" value="Impact, N-terminal domain"/>
    <property type="match status" value="1"/>
</dbReference>
<dbReference type="GeneID" id="69022010"/>
<dbReference type="GO" id="GO:0140469">
    <property type="term" value="P:GCN2-mediated signaling"/>
    <property type="evidence" value="ECO:0007669"/>
    <property type="project" value="TreeGrafter"/>
</dbReference>
<dbReference type="InterPro" id="IPR020568">
    <property type="entry name" value="Ribosomal_Su5_D2-typ_SF"/>
</dbReference>
<accession>A0A8H4CCZ1</accession>
<dbReference type="PANTHER" id="PTHR16301">
    <property type="entry name" value="IMPACT-RELATED"/>
    <property type="match status" value="1"/>
</dbReference>
<dbReference type="SUPFAM" id="SSF53335">
    <property type="entry name" value="S-adenosyl-L-methionine-dependent methyltransferases"/>
    <property type="match status" value="1"/>
</dbReference>
<reference evidence="4" key="2">
    <citation type="submission" date="2020-03" db="EMBL/GenBank/DDBJ databases">
        <authorList>
            <person name="Fu F.-F."/>
            <person name="Chen J."/>
        </authorList>
    </citation>
    <scope>NUCLEOTIDE SEQUENCE</scope>
    <source>
        <strain evidence="4">Lc1</strain>
    </source>
</reference>
<evidence type="ECO:0000256" key="1">
    <source>
        <dbReference type="ARBA" id="ARBA00007665"/>
    </source>
</evidence>
<dbReference type="Pfam" id="PF13489">
    <property type="entry name" value="Methyltransf_23"/>
    <property type="match status" value="1"/>
</dbReference>
<organism evidence="4 5">
    <name type="scientific">Colletotrichum gloeosporioides</name>
    <name type="common">Anthracnose fungus</name>
    <name type="synonym">Glomerella cingulata</name>
    <dbReference type="NCBI Taxonomy" id="474922"/>
    <lineage>
        <taxon>Eukaryota</taxon>
        <taxon>Fungi</taxon>
        <taxon>Dikarya</taxon>
        <taxon>Ascomycota</taxon>
        <taxon>Pezizomycotina</taxon>
        <taxon>Sordariomycetes</taxon>
        <taxon>Hypocreomycetidae</taxon>
        <taxon>Glomerellales</taxon>
        <taxon>Glomerellaceae</taxon>
        <taxon>Colletotrichum</taxon>
        <taxon>Colletotrichum gloeosporioides species complex</taxon>
    </lineage>
</organism>
<dbReference type="RefSeq" id="XP_045260845.1">
    <property type="nucleotide sequence ID" value="XM_045414723.1"/>
</dbReference>
<keyword evidence="5" id="KW-1185">Reference proteome</keyword>
<dbReference type="InterPro" id="IPR001498">
    <property type="entry name" value="Impact_N"/>
</dbReference>
<dbReference type="GO" id="GO:0005737">
    <property type="term" value="C:cytoplasm"/>
    <property type="evidence" value="ECO:0007669"/>
    <property type="project" value="TreeGrafter"/>
</dbReference>